<dbReference type="Gene3D" id="3.55.50.30">
    <property type="match status" value="1"/>
</dbReference>
<accession>A0A0B1ZQ29</accession>
<dbReference type="PIRSF" id="PIRSF018266">
    <property type="entry name" value="FecR"/>
    <property type="match status" value="1"/>
</dbReference>
<dbReference type="Pfam" id="PF04773">
    <property type="entry name" value="FecR"/>
    <property type="match status" value="1"/>
</dbReference>
<dbReference type="STRING" id="1348853.LK12_11040"/>
<keyword evidence="1" id="KW-0472">Membrane</keyword>
<dbReference type="Proteomes" id="UP000031057">
    <property type="component" value="Unassembled WGS sequence"/>
</dbReference>
<gene>
    <name evidence="3" type="ORF">LK12_11040</name>
</gene>
<dbReference type="RefSeq" id="WP_039283444.1">
    <property type="nucleotide sequence ID" value="NZ_JTDI01000003.1"/>
</dbReference>
<dbReference type="AlphaFoldDB" id="A0A0B1ZQ29"/>
<evidence type="ECO:0000259" key="2">
    <source>
        <dbReference type="Pfam" id="PF04773"/>
    </source>
</evidence>
<dbReference type="InterPro" id="IPR006860">
    <property type="entry name" value="FecR"/>
</dbReference>
<keyword evidence="4" id="KW-1185">Reference proteome</keyword>
<keyword evidence="1" id="KW-0812">Transmembrane</keyword>
<evidence type="ECO:0000313" key="4">
    <source>
        <dbReference type="Proteomes" id="UP000031057"/>
    </source>
</evidence>
<dbReference type="OrthoDB" id="9798846at2"/>
<protein>
    <recommendedName>
        <fullName evidence="2">FecR protein domain-containing protein</fullName>
    </recommendedName>
</protein>
<feature type="domain" description="FecR protein" evidence="2">
    <location>
        <begin position="120"/>
        <end position="212"/>
    </location>
</feature>
<evidence type="ECO:0000256" key="1">
    <source>
        <dbReference type="SAM" id="Phobius"/>
    </source>
</evidence>
<feature type="transmembrane region" description="Helical" evidence="1">
    <location>
        <begin position="94"/>
        <end position="114"/>
    </location>
</feature>
<name>A0A0B1ZQ29_9SPHN</name>
<dbReference type="GO" id="GO:0016989">
    <property type="term" value="F:sigma factor antagonist activity"/>
    <property type="evidence" value="ECO:0007669"/>
    <property type="project" value="TreeGrafter"/>
</dbReference>
<dbReference type="InterPro" id="IPR012373">
    <property type="entry name" value="Ferrdict_sens_TM"/>
</dbReference>
<comment type="caution">
    <text evidence="3">The sequence shown here is derived from an EMBL/GenBank/DDBJ whole genome shotgun (WGS) entry which is preliminary data.</text>
</comment>
<proteinExistence type="predicted"/>
<dbReference type="Gene3D" id="2.60.120.1440">
    <property type="match status" value="1"/>
</dbReference>
<evidence type="ECO:0000313" key="3">
    <source>
        <dbReference type="EMBL" id="KHK91384.1"/>
    </source>
</evidence>
<dbReference type="PANTHER" id="PTHR30273:SF2">
    <property type="entry name" value="PROTEIN FECR"/>
    <property type="match status" value="1"/>
</dbReference>
<organism evidence="3 4">
    <name type="scientific">Novosphingobium malaysiense</name>
    <dbReference type="NCBI Taxonomy" id="1348853"/>
    <lineage>
        <taxon>Bacteria</taxon>
        <taxon>Pseudomonadati</taxon>
        <taxon>Pseudomonadota</taxon>
        <taxon>Alphaproteobacteria</taxon>
        <taxon>Sphingomonadales</taxon>
        <taxon>Sphingomonadaceae</taxon>
        <taxon>Novosphingobium</taxon>
    </lineage>
</organism>
<reference evidence="3 4" key="1">
    <citation type="submission" date="2014-10" db="EMBL/GenBank/DDBJ databases">
        <title>Genome sequence of Novosphingobium malaysiense MUSC 273(T).</title>
        <authorList>
            <person name="Lee L.-H."/>
        </authorList>
    </citation>
    <scope>NUCLEOTIDE SEQUENCE [LARGE SCALE GENOMIC DNA]</scope>
    <source>
        <strain evidence="3 4">MUSC 273</strain>
    </source>
</reference>
<dbReference type="EMBL" id="JTDI01000003">
    <property type="protein sequence ID" value="KHK91384.1"/>
    <property type="molecule type" value="Genomic_DNA"/>
</dbReference>
<dbReference type="PANTHER" id="PTHR30273">
    <property type="entry name" value="PERIPLASMIC SIGNAL SENSOR AND SIGMA FACTOR ACTIVATOR FECR-RELATED"/>
    <property type="match status" value="1"/>
</dbReference>
<sequence length="339" mass="37267">MTILSFFRAREARREQAIEDEALERALDLSERRDPQTLTEYDAWREADPDHAAAFDHISSVMESSARLGALGRDDWRAEIDAFTDGNRRRRMPYPAMAAAACLLVAVSLGWWIAQRPDAVYATTTGQMRTVALTDGSRLAVGAQSNVEVRFARGTRRAMLKSGEVFFNVAHDAGRPFTVLAGDAEIRVTGTKFDVRRQGDSVRVSVLEGRVEVRRKASLPLIGTESPKVVLTAGLQSSLAPGAETFSPPQSGTVQAGDWRTGRFFYRDTPLSDIVWDLQRYSKTPIALGDTHAGNLKVTTSFRIGETDAFLDNLTTILPLTEHRAADGTIVLETSLNAP</sequence>
<keyword evidence="1" id="KW-1133">Transmembrane helix</keyword>